<keyword evidence="4" id="KW-1185">Reference proteome</keyword>
<dbReference type="InterPro" id="IPR011333">
    <property type="entry name" value="SKP1/BTB/POZ_sf"/>
</dbReference>
<feature type="region of interest" description="Disordered" evidence="1">
    <location>
        <begin position="1"/>
        <end position="21"/>
    </location>
</feature>
<dbReference type="InterPro" id="IPR011042">
    <property type="entry name" value="6-blade_b-propeller_TolB-like"/>
</dbReference>
<dbReference type="PANTHER" id="PTHR46388:SF2">
    <property type="entry name" value="NHL REPEAT-CONTAINING PROTEIN 2"/>
    <property type="match status" value="1"/>
</dbReference>
<sequence length="509" mass="52599">MASSARKRARTGGGEEDKEPVPVAAGFEAPIFGARVVGQVTTLALEGEDGPLSLGEVGVTSDHAGAWYVSTKDSLLHVSAAGRVRRVAALPASGVNSIAISPDGSAVFVADCRNHEIRRVEVATGAVTTLAGSGESGDADGVGDAAQFCYPTGIAISPDGSAMFVADHYNHKIRRVAVATGAVTTLAGSGEEGDAAGVGDAAEFYYPVAISPDGGAVFVTDHDNHKIRRVEVATGEVTTIAGSGTEGSADGVGDAAEFSYPTEVAISADGSTLLVTSDGGLRQVCVAAPPPPPSFAPIVVPPSTILADLAKTRGDASLPEGKVTFLVGDDEERVEHVSKCNLCARSPVFRTMFGIGMKERDAAEVTVAHTDLASFTALIDYLLSDQFDLGEEEGRAQRALDLRELAQMYQVPRLELLCAQALQESVAPATAVPLLEAAHTMGDGRLLAQCRRYVADHAAEVRASGGVEQLRDLGVAKGLLGDALDQVAELKGTVAARDAELEKVRAVSE</sequence>
<accession>A0A0D3JAI2</accession>
<feature type="domain" description="BTB" evidence="2">
    <location>
        <begin position="321"/>
        <end position="391"/>
    </location>
</feature>
<feature type="compositionally biased region" description="Basic residues" evidence="1">
    <location>
        <begin position="1"/>
        <end position="10"/>
    </location>
</feature>
<dbReference type="Proteomes" id="UP000013827">
    <property type="component" value="Unassembled WGS sequence"/>
</dbReference>
<dbReference type="Pfam" id="PF00651">
    <property type="entry name" value="BTB"/>
    <property type="match status" value="1"/>
</dbReference>
<reference evidence="4" key="1">
    <citation type="journal article" date="2013" name="Nature">
        <title>Pan genome of the phytoplankton Emiliania underpins its global distribution.</title>
        <authorList>
            <person name="Read B.A."/>
            <person name="Kegel J."/>
            <person name="Klute M.J."/>
            <person name="Kuo A."/>
            <person name="Lefebvre S.C."/>
            <person name="Maumus F."/>
            <person name="Mayer C."/>
            <person name="Miller J."/>
            <person name="Monier A."/>
            <person name="Salamov A."/>
            <person name="Young J."/>
            <person name="Aguilar M."/>
            <person name="Claverie J.M."/>
            <person name="Frickenhaus S."/>
            <person name="Gonzalez K."/>
            <person name="Herman E.K."/>
            <person name="Lin Y.C."/>
            <person name="Napier J."/>
            <person name="Ogata H."/>
            <person name="Sarno A.F."/>
            <person name="Shmutz J."/>
            <person name="Schroeder D."/>
            <person name="de Vargas C."/>
            <person name="Verret F."/>
            <person name="von Dassow P."/>
            <person name="Valentin K."/>
            <person name="Van de Peer Y."/>
            <person name="Wheeler G."/>
            <person name="Dacks J.B."/>
            <person name="Delwiche C.F."/>
            <person name="Dyhrman S.T."/>
            <person name="Glockner G."/>
            <person name="John U."/>
            <person name="Richards T."/>
            <person name="Worden A.Z."/>
            <person name="Zhang X."/>
            <person name="Grigoriev I.V."/>
            <person name="Allen A.E."/>
            <person name="Bidle K."/>
            <person name="Borodovsky M."/>
            <person name="Bowler C."/>
            <person name="Brownlee C."/>
            <person name="Cock J.M."/>
            <person name="Elias M."/>
            <person name="Gladyshev V.N."/>
            <person name="Groth M."/>
            <person name="Guda C."/>
            <person name="Hadaegh A."/>
            <person name="Iglesias-Rodriguez M.D."/>
            <person name="Jenkins J."/>
            <person name="Jones B.M."/>
            <person name="Lawson T."/>
            <person name="Leese F."/>
            <person name="Lindquist E."/>
            <person name="Lobanov A."/>
            <person name="Lomsadze A."/>
            <person name="Malik S.B."/>
            <person name="Marsh M.E."/>
            <person name="Mackinder L."/>
            <person name="Mock T."/>
            <person name="Mueller-Roeber B."/>
            <person name="Pagarete A."/>
            <person name="Parker M."/>
            <person name="Probert I."/>
            <person name="Quesneville H."/>
            <person name="Raines C."/>
            <person name="Rensing S.A."/>
            <person name="Riano-Pachon D.M."/>
            <person name="Richier S."/>
            <person name="Rokitta S."/>
            <person name="Shiraiwa Y."/>
            <person name="Soanes D.M."/>
            <person name="van der Giezen M."/>
            <person name="Wahlund T.M."/>
            <person name="Williams B."/>
            <person name="Wilson W."/>
            <person name="Wolfe G."/>
            <person name="Wurch L.L."/>
        </authorList>
    </citation>
    <scope>NUCLEOTIDE SEQUENCE</scope>
</reference>
<dbReference type="KEGG" id="ehx:EMIHUDRAFT_208409"/>
<organism evidence="3 4">
    <name type="scientific">Emiliania huxleyi (strain CCMP1516)</name>
    <dbReference type="NCBI Taxonomy" id="280463"/>
    <lineage>
        <taxon>Eukaryota</taxon>
        <taxon>Haptista</taxon>
        <taxon>Haptophyta</taxon>
        <taxon>Prymnesiophyceae</taxon>
        <taxon>Isochrysidales</taxon>
        <taxon>Noelaerhabdaceae</taxon>
        <taxon>Emiliania</taxon>
    </lineage>
</organism>
<evidence type="ECO:0000256" key="1">
    <source>
        <dbReference type="SAM" id="MobiDB-lite"/>
    </source>
</evidence>
<dbReference type="SUPFAM" id="SSF54695">
    <property type="entry name" value="POZ domain"/>
    <property type="match status" value="1"/>
</dbReference>
<evidence type="ECO:0000313" key="3">
    <source>
        <dbReference type="EnsemblProtists" id="EOD20517"/>
    </source>
</evidence>
<dbReference type="SMART" id="SM00225">
    <property type="entry name" value="BTB"/>
    <property type="match status" value="1"/>
</dbReference>
<dbReference type="STRING" id="2903.R1CDP1"/>
<dbReference type="PaxDb" id="2903-EOD20517"/>
<dbReference type="EnsemblProtists" id="EOD20517">
    <property type="protein sequence ID" value="EOD20517"/>
    <property type="gene ID" value="EMIHUDRAFT_208409"/>
</dbReference>
<dbReference type="Gene3D" id="3.30.710.10">
    <property type="entry name" value="Potassium Channel Kv1.1, Chain A"/>
    <property type="match status" value="1"/>
</dbReference>
<dbReference type="GeneID" id="17266064"/>
<dbReference type="SUPFAM" id="SSF63825">
    <property type="entry name" value="YWTD domain"/>
    <property type="match status" value="1"/>
</dbReference>
<dbReference type="HOGENOM" id="CLU_035377_1_0_1"/>
<evidence type="ECO:0000313" key="4">
    <source>
        <dbReference type="Proteomes" id="UP000013827"/>
    </source>
</evidence>
<dbReference type="RefSeq" id="XP_005772946.1">
    <property type="nucleotide sequence ID" value="XM_005772889.1"/>
</dbReference>
<protein>
    <recommendedName>
        <fullName evidence="2">BTB domain-containing protein</fullName>
    </recommendedName>
</protein>
<dbReference type="AlphaFoldDB" id="A0A0D3JAI2"/>
<dbReference type="InterPro" id="IPR000210">
    <property type="entry name" value="BTB/POZ_dom"/>
</dbReference>
<name>A0A0D3JAI2_EMIH1</name>
<proteinExistence type="predicted"/>
<dbReference type="PANTHER" id="PTHR46388">
    <property type="entry name" value="NHL REPEAT-CONTAINING PROTEIN 2"/>
    <property type="match status" value="1"/>
</dbReference>
<dbReference type="Gene3D" id="2.120.10.30">
    <property type="entry name" value="TolB, C-terminal domain"/>
    <property type="match status" value="2"/>
</dbReference>
<evidence type="ECO:0000259" key="2">
    <source>
        <dbReference type="PROSITE" id="PS50097"/>
    </source>
</evidence>
<dbReference type="PROSITE" id="PS50097">
    <property type="entry name" value="BTB"/>
    <property type="match status" value="1"/>
</dbReference>
<dbReference type="eggNOG" id="KOG2177">
    <property type="taxonomic scope" value="Eukaryota"/>
</dbReference>
<reference evidence="3" key="2">
    <citation type="submission" date="2024-10" db="UniProtKB">
        <authorList>
            <consortium name="EnsemblProtists"/>
        </authorList>
    </citation>
    <scope>IDENTIFICATION</scope>
</reference>